<dbReference type="GO" id="GO:0071949">
    <property type="term" value="F:FAD binding"/>
    <property type="evidence" value="ECO:0007669"/>
    <property type="project" value="TreeGrafter"/>
</dbReference>
<dbReference type="PANTHER" id="PTHR43396:SF3">
    <property type="entry name" value="FLAVOHEMOPROTEIN"/>
    <property type="match status" value="1"/>
</dbReference>
<dbReference type="GO" id="GO:0019825">
    <property type="term" value="F:oxygen binding"/>
    <property type="evidence" value="ECO:0007669"/>
    <property type="project" value="InterPro"/>
</dbReference>
<evidence type="ECO:0000256" key="2">
    <source>
        <dbReference type="ARBA" id="ARBA00022723"/>
    </source>
</evidence>
<feature type="domain" description="Globin" evidence="5">
    <location>
        <begin position="85"/>
        <end position="222"/>
    </location>
</feature>
<protein>
    <recommendedName>
        <fullName evidence="5">Globin domain-containing protein</fullName>
    </recommendedName>
</protein>
<dbReference type="Proteomes" id="UP000266841">
    <property type="component" value="Unassembled WGS sequence"/>
</dbReference>
<dbReference type="GO" id="GO:0046872">
    <property type="term" value="F:metal ion binding"/>
    <property type="evidence" value="ECO:0007669"/>
    <property type="project" value="UniProtKB-KW"/>
</dbReference>
<feature type="domain" description="Globin" evidence="5">
    <location>
        <begin position="224"/>
        <end position="361"/>
    </location>
</feature>
<evidence type="ECO:0000259" key="5">
    <source>
        <dbReference type="PROSITE" id="PS01033"/>
    </source>
</evidence>
<sequence>MEALLKSSEASHLADSLADLGVESRELHRPWTQCHLRKYLLTRKRFHLGPTVDDMALCNPGDLVADLKVDEDLAKKLVDGAKEAQLFEKRKTAIQSTWKTVGDSLGVEATKLFYKRLFEQYPDVVPMFGDANMDEQAEKLLKTVSLAVEYLKDVPALIPILEDLGAKHATDWKVQKEHYDAVGECLLWTLETGLGDAWTGDVAEAWTWVYGVIGSTMSGAGEKAYFEKRKEIIQSTWKTVGDSLGVEATKLFYKRLFEEYPEVVPMFGDADMDKQAEKLLKTVSLAVEYLNDMGELVPILQGLGEKHAKEWKVKREHYAPVGASLLWTLETGLGEAWTEDTADAWTWVYGVIADTMADAGDKAIAEEEKE</sequence>
<dbReference type="GO" id="GO:0020037">
    <property type="term" value="F:heme binding"/>
    <property type="evidence" value="ECO:0007669"/>
    <property type="project" value="InterPro"/>
</dbReference>
<dbReference type="PROSITE" id="PS01033">
    <property type="entry name" value="GLOBIN"/>
    <property type="match status" value="2"/>
</dbReference>
<dbReference type="AlphaFoldDB" id="K0T1L2"/>
<proteinExistence type="inferred from homology"/>
<dbReference type="Pfam" id="PF00042">
    <property type="entry name" value="Globin"/>
    <property type="match status" value="2"/>
</dbReference>
<name>K0T1L2_THAOC</name>
<keyword evidence="2" id="KW-0479">Metal-binding</keyword>
<keyword evidence="4" id="KW-0813">Transport</keyword>
<accession>K0T1L2</accession>
<evidence type="ECO:0000313" key="6">
    <source>
        <dbReference type="EMBL" id="EJK67136.1"/>
    </source>
</evidence>
<dbReference type="CDD" id="cd12131">
    <property type="entry name" value="HGbI-like"/>
    <property type="match status" value="1"/>
</dbReference>
<dbReference type="OMA" id="QSTWKTV"/>
<dbReference type="GO" id="GO:0071500">
    <property type="term" value="P:cellular response to nitrosative stress"/>
    <property type="evidence" value="ECO:0007669"/>
    <property type="project" value="TreeGrafter"/>
</dbReference>
<evidence type="ECO:0000256" key="4">
    <source>
        <dbReference type="RuleBase" id="RU000356"/>
    </source>
</evidence>
<evidence type="ECO:0000256" key="3">
    <source>
        <dbReference type="ARBA" id="ARBA00023004"/>
    </source>
</evidence>
<dbReference type="OrthoDB" id="417967at2759"/>
<keyword evidence="1 4" id="KW-0349">Heme</keyword>
<dbReference type="InterPro" id="IPR000971">
    <property type="entry name" value="Globin"/>
</dbReference>
<comment type="similarity">
    <text evidence="4">Belongs to the globin family.</text>
</comment>
<organism evidence="6 7">
    <name type="scientific">Thalassiosira oceanica</name>
    <name type="common">Marine diatom</name>
    <dbReference type="NCBI Taxonomy" id="159749"/>
    <lineage>
        <taxon>Eukaryota</taxon>
        <taxon>Sar</taxon>
        <taxon>Stramenopiles</taxon>
        <taxon>Ochrophyta</taxon>
        <taxon>Bacillariophyta</taxon>
        <taxon>Coscinodiscophyceae</taxon>
        <taxon>Thalassiosirophycidae</taxon>
        <taxon>Thalassiosirales</taxon>
        <taxon>Thalassiosiraceae</taxon>
        <taxon>Thalassiosira</taxon>
    </lineage>
</organism>
<keyword evidence="3" id="KW-0408">Iron</keyword>
<dbReference type="SUPFAM" id="SSF46458">
    <property type="entry name" value="Globin-like"/>
    <property type="match status" value="2"/>
</dbReference>
<evidence type="ECO:0000313" key="7">
    <source>
        <dbReference type="Proteomes" id="UP000266841"/>
    </source>
</evidence>
<comment type="caution">
    <text evidence="6">The sequence shown here is derived from an EMBL/GenBank/DDBJ whole genome shotgun (WGS) entry which is preliminary data.</text>
</comment>
<dbReference type="Gene3D" id="1.10.490.10">
    <property type="entry name" value="Globins"/>
    <property type="match status" value="2"/>
</dbReference>
<dbReference type="PANTHER" id="PTHR43396">
    <property type="entry name" value="FLAVOHEMOPROTEIN"/>
    <property type="match status" value="1"/>
</dbReference>
<dbReference type="InterPro" id="IPR012292">
    <property type="entry name" value="Globin/Proto"/>
</dbReference>
<keyword evidence="4" id="KW-0561">Oxygen transport</keyword>
<dbReference type="InterPro" id="IPR009050">
    <property type="entry name" value="Globin-like_sf"/>
</dbReference>
<evidence type="ECO:0000256" key="1">
    <source>
        <dbReference type="ARBA" id="ARBA00022617"/>
    </source>
</evidence>
<dbReference type="GO" id="GO:0046210">
    <property type="term" value="P:nitric oxide catabolic process"/>
    <property type="evidence" value="ECO:0007669"/>
    <property type="project" value="TreeGrafter"/>
</dbReference>
<reference evidence="6 7" key="1">
    <citation type="journal article" date="2012" name="Genome Biol.">
        <title>Genome and low-iron response of an oceanic diatom adapted to chronic iron limitation.</title>
        <authorList>
            <person name="Lommer M."/>
            <person name="Specht M."/>
            <person name="Roy A.S."/>
            <person name="Kraemer L."/>
            <person name="Andreson R."/>
            <person name="Gutowska M.A."/>
            <person name="Wolf J."/>
            <person name="Bergner S.V."/>
            <person name="Schilhabel M.B."/>
            <person name="Klostermeier U.C."/>
            <person name="Beiko R.G."/>
            <person name="Rosenstiel P."/>
            <person name="Hippler M."/>
            <person name="Laroche J."/>
        </authorList>
    </citation>
    <scope>NUCLEOTIDE SEQUENCE [LARGE SCALE GENOMIC DNA]</scope>
    <source>
        <strain evidence="6 7">CCMP1005</strain>
    </source>
</reference>
<keyword evidence="7" id="KW-1185">Reference proteome</keyword>
<dbReference type="GO" id="GO:0008941">
    <property type="term" value="F:nitric oxide dioxygenase NAD(P)H activity"/>
    <property type="evidence" value="ECO:0007669"/>
    <property type="project" value="TreeGrafter"/>
</dbReference>
<gene>
    <name evidence="6" type="ORF">THAOC_11870</name>
</gene>
<dbReference type="GO" id="GO:0005344">
    <property type="term" value="F:oxygen carrier activity"/>
    <property type="evidence" value="ECO:0007669"/>
    <property type="project" value="UniProtKB-KW"/>
</dbReference>
<dbReference type="EMBL" id="AGNL01013620">
    <property type="protein sequence ID" value="EJK67136.1"/>
    <property type="molecule type" value="Genomic_DNA"/>
</dbReference>
<dbReference type="eggNOG" id="KOG3378">
    <property type="taxonomic scope" value="Eukaryota"/>
</dbReference>